<name>A0A3B1DQ40_9ZZZZ</name>
<dbReference type="EMBL" id="UOGG01000128">
    <property type="protein sequence ID" value="VAX30777.1"/>
    <property type="molecule type" value="Genomic_DNA"/>
</dbReference>
<keyword evidence="1" id="KW-0472">Membrane</keyword>
<reference evidence="2" key="1">
    <citation type="submission" date="2018-06" db="EMBL/GenBank/DDBJ databases">
        <authorList>
            <person name="Zhirakovskaya E."/>
        </authorList>
    </citation>
    <scope>NUCLEOTIDE SEQUENCE</scope>
</reference>
<keyword evidence="1" id="KW-0812">Transmembrane</keyword>
<evidence type="ECO:0000313" key="2">
    <source>
        <dbReference type="EMBL" id="VAX30777.1"/>
    </source>
</evidence>
<feature type="transmembrane region" description="Helical" evidence="1">
    <location>
        <begin position="54"/>
        <end position="72"/>
    </location>
</feature>
<dbReference type="Gene3D" id="2.60.120.260">
    <property type="entry name" value="Galactose-binding domain-like"/>
    <property type="match status" value="1"/>
</dbReference>
<gene>
    <name evidence="2" type="ORF">MNBD_NITROSPINAE05-1195</name>
</gene>
<accession>A0A3B1DQ40</accession>
<dbReference type="AlphaFoldDB" id="A0A3B1DQ40"/>
<evidence type="ECO:0000256" key="1">
    <source>
        <dbReference type="SAM" id="Phobius"/>
    </source>
</evidence>
<proteinExistence type="predicted"/>
<sequence length="445" mass="50018">MLKKSKSGPNIRQWVHDRIVFLAVVIFVVGGSVYIAADHFLSPHNIWLHPIKEFSLLIALIGIVSFGYEVFLRDLTFRQYKQALQEILNPDAVRLGIHGIFKNRSELGSATSFEGLFKNVKREIFIGGSSLLSISTSSRELIKEKVLQGIDVKLLLMDPDSQVVELITKQGGGKHTFLNEIKTSLLLLQRIQDEIEETSGYPGRAKLTVHTYDTIPSHSFISVDSGDSSGVIVADIGPYLGRSTPRPSMMVGNKKNGMYDYWQEMNHLMWEKSKPVSSPSAKPLGSKTKTLLLSSGRETNFYDTQSESWRPASITQMDPSWRAIKGSHWIWIRESATLEEAKTGSKNNFCVKFDIPQGKQESLVRAELLLRSDDVCHITVNDVGMNQEFGGSDYPDPFLIDIDRYITGGENAISFELVSFAKPNAESPEDNRTGLIYRLHIEYRE</sequence>
<organism evidence="2">
    <name type="scientific">hydrothermal vent metagenome</name>
    <dbReference type="NCBI Taxonomy" id="652676"/>
    <lineage>
        <taxon>unclassified sequences</taxon>
        <taxon>metagenomes</taxon>
        <taxon>ecological metagenomes</taxon>
    </lineage>
</organism>
<protein>
    <submittedName>
        <fullName evidence="2">Uncharacterized protein</fullName>
    </submittedName>
</protein>
<feature type="transmembrane region" description="Helical" evidence="1">
    <location>
        <begin position="20"/>
        <end position="42"/>
    </location>
</feature>
<keyword evidence="1" id="KW-1133">Transmembrane helix</keyword>